<reference evidence="1 2" key="1">
    <citation type="journal article" date="2014" name="PLoS Genet.">
        <title>Phylogenetically driven sequencing of extremely halophilic archaea reveals strategies for static and dynamic osmo-response.</title>
        <authorList>
            <person name="Becker E.A."/>
            <person name="Seitzer P.M."/>
            <person name="Tritt A."/>
            <person name="Larsen D."/>
            <person name="Krusor M."/>
            <person name="Yao A.I."/>
            <person name="Wu D."/>
            <person name="Madern D."/>
            <person name="Eisen J.A."/>
            <person name="Darling A.E."/>
            <person name="Facciotti M.T."/>
        </authorList>
    </citation>
    <scope>NUCLEOTIDE SEQUENCE [LARGE SCALE GENOMIC DNA]</scope>
    <source>
        <strain evidence="1 2">DSM 13077</strain>
    </source>
</reference>
<protein>
    <submittedName>
        <fullName evidence="1">Uncharacterized protein</fullName>
    </submittedName>
</protein>
<dbReference type="OrthoDB" id="205394at2157"/>
<keyword evidence="2" id="KW-1185">Reference proteome</keyword>
<sequence length="108" mass="11398">MTDDPTVLSRLVRLIRQAGAPSEDSYERDGAFSWHAESHAAGIGIGVAMVAATTGEFRYVSALLAIAFGVNRELAPSDDGIVEDLRSEPHYLIGGLALGLCLGALISR</sequence>
<dbReference type="EMBL" id="AOIP01000023">
    <property type="protein sequence ID" value="ELZ05579.1"/>
    <property type="molecule type" value="Genomic_DNA"/>
</dbReference>
<evidence type="ECO:0000313" key="2">
    <source>
        <dbReference type="Proteomes" id="UP000011591"/>
    </source>
</evidence>
<accession>M0B7H7</accession>
<proteinExistence type="predicted"/>
<dbReference type="Proteomes" id="UP000011591">
    <property type="component" value="Unassembled WGS sequence"/>
</dbReference>
<dbReference type="RefSeq" id="WP_006665539.1">
    <property type="nucleotide sequence ID" value="NZ_AOIP01000023.1"/>
</dbReference>
<gene>
    <name evidence="1" type="ORF">C480_10375</name>
</gene>
<name>M0B7H7_9EURY</name>
<evidence type="ECO:0000313" key="1">
    <source>
        <dbReference type="EMBL" id="ELZ05579.1"/>
    </source>
</evidence>
<comment type="caution">
    <text evidence="1">The sequence shown here is derived from an EMBL/GenBank/DDBJ whole genome shotgun (WGS) entry which is preliminary data.</text>
</comment>
<dbReference type="PATRIC" id="fig|1227491.4.peg.2131"/>
<dbReference type="AlphaFoldDB" id="M0B7H7"/>
<organism evidence="1 2">
    <name type="scientific">Natrialba aegyptia DSM 13077</name>
    <dbReference type="NCBI Taxonomy" id="1227491"/>
    <lineage>
        <taxon>Archaea</taxon>
        <taxon>Methanobacteriati</taxon>
        <taxon>Methanobacteriota</taxon>
        <taxon>Stenosarchaea group</taxon>
        <taxon>Halobacteria</taxon>
        <taxon>Halobacteriales</taxon>
        <taxon>Natrialbaceae</taxon>
        <taxon>Natrialba</taxon>
    </lineage>
</organism>